<feature type="domain" description="PIN" evidence="2">
    <location>
        <begin position="6"/>
        <end position="117"/>
    </location>
</feature>
<reference evidence="5" key="2">
    <citation type="submission" date="2018-04" db="EMBL/GenBank/DDBJ databases">
        <title>Complete genome sequence of Sulfodiicoccus acidiphilus strain HS-1.</title>
        <authorList>
            <person name="Sakai H.D."/>
            <person name="Kurosawa N."/>
        </authorList>
    </citation>
    <scope>NUCLEOTIDE SEQUENCE [LARGE SCALE GENOMIC DNA]</scope>
    <source>
        <strain evidence="5">HS-1</strain>
    </source>
</reference>
<reference evidence="3" key="3">
    <citation type="journal article" date="2019" name="BMC Res. Notes">
        <title>Complete genome sequence of the Sulfodiicoccus acidiphilus strain HS-1T, the first crenarchaeon that lacks polB3, isolated from an acidic hot spring in Ohwaku-dani, Hakone, Japan.</title>
        <authorList>
            <person name="Sakai H.D."/>
            <person name="Kurosawa N."/>
        </authorList>
    </citation>
    <scope>NUCLEOTIDE SEQUENCE</scope>
    <source>
        <strain evidence="3">HS-1</strain>
    </source>
</reference>
<dbReference type="GeneID" id="38667264"/>
<keyword evidence="1" id="KW-0460">Magnesium</keyword>
<dbReference type="Proteomes" id="UP000616143">
    <property type="component" value="Unassembled WGS sequence"/>
</dbReference>
<dbReference type="Gene3D" id="3.40.50.1010">
    <property type="entry name" value="5'-nuclease"/>
    <property type="match status" value="1"/>
</dbReference>
<reference evidence="4" key="1">
    <citation type="journal article" date="2014" name="Int. J. Syst. Evol. Microbiol.">
        <title>Complete genome sequence of Corynebacterium casei LMG S-19264T (=DSM 44701T), isolated from a smear-ripened cheese.</title>
        <authorList>
            <consortium name="US DOE Joint Genome Institute (JGI-PGF)"/>
            <person name="Walter F."/>
            <person name="Albersmeier A."/>
            <person name="Kalinowski J."/>
            <person name="Ruckert C."/>
        </authorList>
    </citation>
    <scope>NUCLEOTIDE SEQUENCE</scope>
    <source>
        <strain evidence="4">JCM 31740</strain>
    </source>
</reference>
<dbReference type="CDD" id="cd09873">
    <property type="entry name" value="PIN_Pae0151-like"/>
    <property type="match status" value="1"/>
</dbReference>
<dbReference type="Proteomes" id="UP000276741">
    <property type="component" value="Chromosome"/>
</dbReference>
<dbReference type="SUPFAM" id="SSF88723">
    <property type="entry name" value="PIN domain-like"/>
    <property type="match status" value="1"/>
</dbReference>
<dbReference type="InterPro" id="IPR002716">
    <property type="entry name" value="PIN_dom"/>
</dbReference>
<dbReference type="EMBL" id="BMQS01000013">
    <property type="protein sequence ID" value="GGT98832.1"/>
    <property type="molecule type" value="Genomic_DNA"/>
</dbReference>
<dbReference type="KEGG" id="sacd:HS1genome_1784"/>
<dbReference type="AlphaFoldDB" id="A0A348B5E3"/>
<reference evidence="4" key="4">
    <citation type="submission" date="2020-09" db="EMBL/GenBank/DDBJ databases">
        <authorList>
            <person name="Sun Q."/>
            <person name="Ohkuma M."/>
        </authorList>
    </citation>
    <scope>NUCLEOTIDE SEQUENCE</scope>
    <source>
        <strain evidence="4">JCM 31740</strain>
    </source>
</reference>
<dbReference type="RefSeq" id="WP_126450564.1">
    <property type="nucleotide sequence ID" value="NZ_AP018553.1"/>
</dbReference>
<dbReference type="EMBL" id="AP018553">
    <property type="protein sequence ID" value="BBD73395.1"/>
    <property type="molecule type" value="Genomic_DNA"/>
</dbReference>
<dbReference type="OrthoDB" id="168412at2157"/>
<evidence type="ECO:0000256" key="1">
    <source>
        <dbReference type="ARBA" id="ARBA00022842"/>
    </source>
</evidence>
<protein>
    <submittedName>
        <fullName evidence="3">PIN domain nuclease</fullName>
    </submittedName>
</protein>
<dbReference type="InterPro" id="IPR044153">
    <property type="entry name" value="PIN_Pae0151-like"/>
</dbReference>
<dbReference type="InterPro" id="IPR051619">
    <property type="entry name" value="TypeII_TA_RNase_PINc/VapC"/>
</dbReference>
<evidence type="ECO:0000313" key="3">
    <source>
        <dbReference type="EMBL" id="BBD73395.1"/>
    </source>
</evidence>
<evidence type="ECO:0000259" key="2">
    <source>
        <dbReference type="Pfam" id="PF01850"/>
    </source>
</evidence>
<dbReference type="InterPro" id="IPR029060">
    <property type="entry name" value="PIN-like_dom_sf"/>
</dbReference>
<dbReference type="PANTHER" id="PTHR35901">
    <property type="entry name" value="RIBONUCLEASE VAPC3"/>
    <property type="match status" value="1"/>
</dbReference>
<sequence>MIYVFDTSSIYTAVLSRRTEVLGANYTVPLSRFELGNVVWKEVAVFKRITKEEGERLFRHFLNVLDTMNLKDVNYEEVEEMAVERRISFYDASYVWLARELKVPLVTEDEKLRKAAGGVVRVVSSGEV</sequence>
<dbReference type="Pfam" id="PF01850">
    <property type="entry name" value="PIN"/>
    <property type="match status" value="1"/>
</dbReference>
<name>A0A348B5E3_9CREN</name>
<organism evidence="3 5">
    <name type="scientific">Sulfodiicoccus acidiphilus</name>
    <dbReference type="NCBI Taxonomy" id="1670455"/>
    <lineage>
        <taxon>Archaea</taxon>
        <taxon>Thermoproteota</taxon>
        <taxon>Thermoprotei</taxon>
        <taxon>Sulfolobales</taxon>
        <taxon>Sulfolobaceae</taxon>
        <taxon>Sulfodiicoccus</taxon>
    </lineage>
</organism>
<evidence type="ECO:0000313" key="4">
    <source>
        <dbReference type="EMBL" id="GGT98832.1"/>
    </source>
</evidence>
<evidence type="ECO:0000313" key="5">
    <source>
        <dbReference type="Proteomes" id="UP000276741"/>
    </source>
</evidence>
<gene>
    <name evidence="4" type="ORF">GCM10007116_15310</name>
    <name evidence="3" type="ORF">HS1genome_1784</name>
</gene>
<accession>A0A348B5E3</accession>
<dbReference type="PANTHER" id="PTHR35901:SF1">
    <property type="entry name" value="EXONUCLEASE VAPC9"/>
    <property type="match status" value="1"/>
</dbReference>
<keyword evidence="5" id="KW-1185">Reference proteome</keyword>
<proteinExistence type="predicted"/>